<dbReference type="Proteomes" id="UP000265140">
    <property type="component" value="Chromosome 7"/>
</dbReference>
<dbReference type="InterPro" id="IPR008928">
    <property type="entry name" value="6-hairpin_glycosidase_sf"/>
</dbReference>
<feature type="lipid moiety-binding region" description="S-farnesyl cysteine" evidence="13">
    <location>
        <position position="1105"/>
    </location>
</feature>
<evidence type="ECO:0000256" key="2">
    <source>
        <dbReference type="ARBA" id="ARBA00004342"/>
    </source>
</evidence>
<comment type="PTM">
    <text evidence="13">Although the final Cys may be farnesylated, the terminal tripeptide is probably not removed, and the C-terminus is not methylated.</text>
</comment>
<keyword evidence="12 13" id="KW-0636">Prenylation</keyword>
<dbReference type="GeneTree" id="ENSGT00950000183118"/>
<name>A0A6Q2XPJ8_ESOLU</name>
<evidence type="ECO:0000256" key="13">
    <source>
        <dbReference type="PIRSR" id="PIRSR608734-50"/>
    </source>
</evidence>
<protein>
    <recommendedName>
        <fullName evidence="14">Phosphorylase b kinase regulatory subunit</fullName>
    </recommendedName>
</protein>
<dbReference type="InterPro" id="IPR012341">
    <property type="entry name" value="6hp_glycosidase-like_sf"/>
</dbReference>
<dbReference type="GO" id="GO:0005964">
    <property type="term" value="C:phosphorylase kinase complex"/>
    <property type="evidence" value="ECO:0007669"/>
    <property type="project" value="TreeGrafter"/>
</dbReference>
<accession>A0A6Q2XPJ8</accession>
<dbReference type="GO" id="GO:0005977">
    <property type="term" value="P:glycogen metabolic process"/>
    <property type="evidence" value="ECO:0007669"/>
    <property type="project" value="UniProtKB-UniPathway"/>
</dbReference>
<dbReference type="GO" id="GO:0005886">
    <property type="term" value="C:plasma membrane"/>
    <property type="evidence" value="ECO:0007669"/>
    <property type="project" value="UniProtKB-SubCell"/>
</dbReference>
<keyword evidence="10 14" id="KW-0119">Carbohydrate metabolism</keyword>
<dbReference type="Ensembl" id="ENSELUT00000083097.2">
    <property type="protein sequence ID" value="ENSELUP00000055443.2"/>
    <property type="gene ID" value="ENSELUG00000005109.3"/>
</dbReference>
<sequence length="1108" mass="124530">MRSRSNSGVKLDNYVRMVSKTILCHQDPVTGLLPGDLGNHHAWVRDNVYSILSVWALSLAYRKNADRDEDKAKAYELEQNVVKLMRGLLQCMMRQVDKVEMFKYSKSTSDSLHAKYNSQTTATVVGDEEWGHLQVDATSIFLLFLAQMTASGLHIIYTRDEVDIIQNLMFYIEDAYKVADFGMWERGDKTNQGIPEINVSSIGMAKAALEALDGLNLFGAKGGHESVVHALADDIQRCTSILSSMLPRASMSKEVDAGVLSVISYPAFAVEDIDIVNVTKEEIITKLQGRYGCCRFLRDGHKTPREDPNRIYYESSELKLFENIECEWPLFWTYLILDGIFINSPEQVQEYREALEAILIKQKDGINLVPELYSVPPNKVDEEYANPHSVERVPMGKLPIKWGQSLYVLGSLLADGLLAPGEIDPLNRRLSTVSKPDVVVQVSIFAETEHIKNLLLKQGIDAETVEDIHPIRVQPARVLSHIYARLGRNQRLGLSGRPYKRIGTLGTSKFYIIRNTVFSFTPQFIDHQEFYLALDNHMILEMLRNDLSYLASRWRITGCPTVTFPISSNMLTDDHKELDPAVLAVLRKLQDGYYGGARIQTGKLSKLKNTSCCSQMSFMDDGEQGGDCSGHHDNSVYSSLSTDVYLYLPTRLFCAPQPGLHLENGDGMVRAFVDVIFMNLPRDTKGDIDYQALVQVLKQTRSLQDQADILYILFKDKGMIWDTKLHGEGSTVRRLLSNLYDKAGKLKHWGLIRMISGLLKKKVDELEEACSDLLAHQKHLTVGLPPEPREKTISAPMPPDKLAKLIDVASENNLIIAVLTQEVMVFLAMCIRTQPSLFSEMFRLRTGLIIQVMATELAQSLNCSGEEATESLMNMSPSELKNLLHHILSGREFGLMKSGDLYQCIPLTLNTSNPGLPSIELFQDPAGRRPMRDGRQGQWLRRRRLDGALNRVPVGFYQKVWAILQKCDGLSIEGTVLPASTTREMTPGEIKFAVHVETVLNRVPQPEYRQLLVEAILVLTLLAEVELESISRVIHVEKIVHMASDMFYDDQKVLGADHILLERDQANGICRLLYDSAPSGRFGSMTYLSKAVCVYVQDFLPSGACAIQ</sequence>
<dbReference type="SUPFAM" id="SSF48208">
    <property type="entry name" value="Six-hairpin glycosidases"/>
    <property type="match status" value="1"/>
</dbReference>
<keyword evidence="18" id="KW-1185">Reference proteome</keyword>
<comment type="similarity">
    <text evidence="4 14">Belongs to the phosphorylase b kinase regulatory chain family.</text>
</comment>
<evidence type="ECO:0000256" key="5">
    <source>
        <dbReference type="ARBA" id="ARBA00022475"/>
    </source>
</evidence>
<reference evidence="17" key="3">
    <citation type="submission" date="2025-08" db="UniProtKB">
        <authorList>
            <consortium name="Ensembl"/>
        </authorList>
    </citation>
    <scope>IDENTIFICATION</scope>
</reference>
<feature type="domain" description="Phosphorylase b kinase regulatory subunit alpha/beta C-terminal" evidence="16">
    <location>
        <begin position="861"/>
        <end position="1050"/>
    </location>
</feature>
<dbReference type="PANTHER" id="PTHR10749:SF4">
    <property type="entry name" value="PHOSPHORYLASE B KINASE REGULATORY SUBUNIT ALPHA, SKELETAL MUSCLE ISOFORM"/>
    <property type="match status" value="1"/>
</dbReference>
<evidence type="ECO:0000256" key="3">
    <source>
        <dbReference type="ARBA" id="ARBA00005131"/>
    </source>
</evidence>
<reference evidence="17" key="2">
    <citation type="submission" date="2020-02" db="EMBL/GenBank/DDBJ databases">
        <title>Esox lucius (northern pike) genome, fEsoLuc1, primary haplotype.</title>
        <authorList>
            <person name="Myers G."/>
            <person name="Karagic N."/>
            <person name="Meyer A."/>
            <person name="Pippel M."/>
            <person name="Reichard M."/>
            <person name="Winkler S."/>
            <person name="Tracey A."/>
            <person name="Sims Y."/>
            <person name="Howe K."/>
            <person name="Rhie A."/>
            <person name="Formenti G."/>
            <person name="Durbin R."/>
            <person name="Fedrigo O."/>
            <person name="Jarvis E.D."/>
        </authorList>
    </citation>
    <scope>NUCLEOTIDE SEQUENCE [LARGE SCALE GENOMIC DNA]</scope>
</reference>
<evidence type="ECO:0000256" key="7">
    <source>
        <dbReference type="ARBA" id="ARBA00022600"/>
    </source>
</evidence>
<evidence type="ECO:0000313" key="18">
    <source>
        <dbReference type="Proteomes" id="UP000265140"/>
    </source>
</evidence>
<keyword evidence="11 13" id="KW-0449">Lipoprotein</keyword>
<dbReference type="Bgee" id="ENSELUG00000005109">
    <property type="expression patterns" value="Expressed in muscle tissue and 5 other cell types or tissues"/>
</dbReference>
<evidence type="ECO:0000313" key="17">
    <source>
        <dbReference type="Ensembl" id="ENSELUP00000055443.2"/>
    </source>
</evidence>
<evidence type="ECO:0000256" key="1">
    <source>
        <dbReference type="ARBA" id="ARBA00002837"/>
    </source>
</evidence>
<keyword evidence="9 14" id="KW-0472">Membrane</keyword>
<evidence type="ECO:0000256" key="8">
    <source>
        <dbReference type="ARBA" id="ARBA00022860"/>
    </source>
</evidence>
<comment type="pathway">
    <text evidence="3 14">Glycan biosynthesis; glycogen metabolism.</text>
</comment>
<evidence type="ECO:0000256" key="10">
    <source>
        <dbReference type="ARBA" id="ARBA00023277"/>
    </source>
</evidence>
<comment type="function">
    <text evidence="1">Phosphorylase b kinase catalyzes the phosphorylation of serine in certain substrates, including troponin I. The alpha chain may bind calmodulin.</text>
</comment>
<dbReference type="GO" id="GO:0005516">
    <property type="term" value="F:calmodulin binding"/>
    <property type="evidence" value="ECO:0007669"/>
    <property type="project" value="UniProtKB-KW"/>
</dbReference>
<evidence type="ECO:0000256" key="11">
    <source>
        <dbReference type="ARBA" id="ARBA00023288"/>
    </source>
</evidence>
<reference evidence="18" key="1">
    <citation type="journal article" date="2014" name="PLoS ONE">
        <title>The genome and linkage map of the northern pike (Esox lucius): conserved synteny revealed between the salmonid sister group and the Neoteleostei.</title>
        <authorList>
            <person name="Rondeau E.B."/>
            <person name="Minkley D.R."/>
            <person name="Leong J.S."/>
            <person name="Messmer A.M."/>
            <person name="Jantzen J.R."/>
            <person name="von Schalburg K.R."/>
            <person name="Lemon C."/>
            <person name="Bird N.H."/>
            <person name="Koop B.F."/>
        </authorList>
    </citation>
    <scope>NUCLEOTIDE SEQUENCE</scope>
</reference>
<reference evidence="17" key="4">
    <citation type="submission" date="2025-09" db="UniProtKB">
        <authorList>
            <consortium name="Ensembl"/>
        </authorList>
    </citation>
    <scope>IDENTIFICATION</scope>
</reference>
<evidence type="ECO:0000259" key="15">
    <source>
        <dbReference type="Pfam" id="PF00723"/>
    </source>
</evidence>
<dbReference type="InterPro" id="IPR045583">
    <property type="entry name" value="KPBA/B_C"/>
</dbReference>
<organism evidence="17 18">
    <name type="scientific">Esox lucius</name>
    <name type="common">Northern pike</name>
    <dbReference type="NCBI Taxonomy" id="8010"/>
    <lineage>
        <taxon>Eukaryota</taxon>
        <taxon>Metazoa</taxon>
        <taxon>Chordata</taxon>
        <taxon>Craniata</taxon>
        <taxon>Vertebrata</taxon>
        <taxon>Euteleostomi</taxon>
        <taxon>Actinopterygii</taxon>
        <taxon>Neopterygii</taxon>
        <taxon>Teleostei</taxon>
        <taxon>Protacanthopterygii</taxon>
        <taxon>Esociformes</taxon>
        <taxon>Esocidae</taxon>
        <taxon>Esox</taxon>
    </lineage>
</organism>
<comment type="subcellular location">
    <subcellularLocation>
        <location evidence="2 14">Cell membrane</location>
        <topology evidence="2 14">Lipid-anchor</topology>
        <orientation evidence="2 14">Cytoplasmic side</orientation>
    </subcellularLocation>
</comment>
<evidence type="ECO:0000256" key="4">
    <source>
        <dbReference type="ARBA" id="ARBA00007128"/>
    </source>
</evidence>
<keyword evidence="7 14" id="KW-0321">Glycogen metabolism</keyword>
<feature type="domain" description="GH15-like" evidence="15">
    <location>
        <begin position="8"/>
        <end position="847"/>
    </location>
</feature>
<evidence type="ECO:0000256" key="12">
    <source>
        <dbReference type="ARBA" id="ARBA00023289"/>
    </source>
</evidence>
<keyword evidence="8 14" id="KW-0112">Calmodulin-binding</keyword>
<evidence type="ECO:0000259" key="16">
    <source>
        <dbReference type="Pfam" id="PF19292"/>
    </source>
</evidence>
<evidence type="ECO:0000256" key="9">
    <source>
        <dbReference type="ARBA" id="ARBA00023136"/>
    </source>
</evidence>
<dbReference type="FunFam" id="1.50.10.10:FF:000004">
    <property type="entry name" value="Phosphorylase b kinase regulatory subunit"/>
    <property type="match status" value="1"/>
</dbReference>
<dbReference type="InterPro" id="IPR011613">
    <property type="entry name" value="GH15-like"/>
</dbReference>
<keyword evidence="5 14" id="KW-1003">Cell membrane</keyword>
<evidence type="ECO:0000256" key="6">
    <source>
        <dbReference type="ARBA" id="ARBA00022553"/>
    </source>
</evidence>
<dbReference type="AlphaFoldDB" id="A0A6Q2XPJ8"/>
<dbReference type="Pfam" id="PF19292">
    <property type="entry name" value="KPBB_C"/>
    <property type="match status" value="1"/>
</dbReference>
<proteinExistence type="inferred from homology"/>
<evidence type="ECO:0000256" key="14">
    <source>
        <dbReference type="RuleBase" id="RU364123"/>
    </source>
</evidence>
<dbReference type="Gene3D" id="1.50.10.10">
    <property type="match status" value="1"/>
</dbReference>
<dbReference type="UniPathway" id="UPA00163"/>
<dbReference type="Pfam" id="PF00723">
    <property type="entry name" value="Glyco_hydro_15"/>
    <property type="match status" value="1"/>
</dbReference>
<dbReference type="InterPro" id="IPR008734">
    <property type="entry name" value="PHK_A/B_su"/>
</dbReference>
<keyword evidence="6" id="KW-0597">Phosphoprotein</keyword>
<dbReference type="PANTHER" id="PTHR10749">
    <property type="entry name" value="PHOSPHORYLASE B KINASE REGULATORY SUBUNIT"/>
    <property type="match status" value="1"/>
</dbReference>